<dbReference type="GeneID" id="42177581"/>
<dbReference type="AlphaFoldDB" id="A0A4D6K9G0"/>
<dbReference type="InterPro" id="IPR023393">
    <property type="entry name" value="START-like_dom_sf"/>
</dbReference>
<dbReference type="SUPFAM" id="SSF55961">
    <property type="entry name" value="Bet v1-like"/>
    <property type="match status" value="1"/>
</dbReference>
<evidence type="ECO:0000313" key="1">
    <source>
        <dbReference type="EMBL" id="QCD64384.1"/>
    </source>
</evidence>
<accession>A0A4D6K9G0</accession>
<organism evidence="1 2">
    <name type="scientific">Halomicrobium mukohataei</name>
    <dbReference type="NCBI Taxonomy" id="57705"/>
    <lineage>
        <taxon>Archaea</taxon>
        <taxon>Methanobacteriati</taxon>
        <taxon>Methanobacteriota</taxon>
        <taxon>Stenosarchaea group</taxon>
        <taxon>Halobacteria</taxon>
        <taxon>Halobacteriales</taxon>
        <taxon>Haloarculaceae</taxon>
        <taxon>Halomicrobium</taxon>
    </lineage>
</organism>
<dbReference type="InterPro" id="IPR019587">
    <property type="entry name" value="Polyketide_cyclase/dehydratase"/>
</dbReference>
<name>A0A4D6K9G0_9EURY</name>
<dbReference type="Gene3D" id="3.30.530.20">
    <property type="match status" value="1"/>
</dbReference>
<proteinExistence type="predicted"/>
<protein>
    <submittedName>
        <fullName evidence="1">SRPBCC family protein</fullName>
    </submittedName>
</protein>
<dbReference type="KEGG" id="halz:E5139_01550"/>
<sequence length="185" mass="20986">MPIPATRVTVDSVDVSTVVYVSPAEVYEFLMDFPGYARYSKYLTDVEQRGDGTPGTQYALRFAWWKLSYTARSEVVAVDPPDQIDWKITKDLDATGRWRITSLPEERPEDEDHATEVRLTVNFDPGSASSSALDLPRLVSMDWVIEKVKPLIQEEAERVVERIVADLEGRRRDVELTIHTSPDAV</sequence>
<dbReference type="EMBL" id="CP039375">
    <property type="protein sequence ID" value="QCD64384.1"/>
    <property type="molecule type" value="Genomic_DNA"/>
</dbReference>
<gene>
    <name evidence="1" type="ORF">E5139_01550</name>
</gene>
<dbReference type="OMA" id="WWKLTYT"/>
<dbReference type="CDD" id="cd07812">
    <property type="entry name" value="SRPBCC"/>
    <property type="match status" value="1"/>
</dbReference>
<dbReference type="Proteomes" id="UP000297053">
    <property type="component" value="Chromosome"/>
</dbReference>
<evidence type="ECO:0000313" key="2">
    <source>
        <dbReference type="Proteomes" id="UP000297053"/>
    </source>
</evidence>
<reference evidence="1 2" key="1">
    <citation type="submission" date="2019-04" db="EMBL/GenBank/DDBJ databases">
        <title>Complete genome sequence of Arthrobacter sp. ZXY-2 associated with effective atrazine degradation and salt adaptation.</title>
        <authorList>
            <person name="Zhao X."/>
        </authorList>
    </citation>
    <scope>NUCLEOTIDE SEQUENCE [LARGE SCALE GENOMIC DNA]</scope>
    <source>
        <strain evidence="2">ZP60</strain>
    </source>
</reference>
<reference evidence="1 2" key="2">
    <citation type="submission" date="2019-04" db="EMBL/GenBank/DDBJ databases">
        <authorList>
            <person name="Yang S."/>
            <person name="Wei W."/>
        </authorList>
    </citation>
    <scope>NUCLEOTIDE SEQUENCE [LARGE SCALE GENOMIC DNA]</scope>
    <source>
        <strain evidence="2">ZP60</strain>
    </source>
</reference>
<dbReference type="Pfam" id="PF10604">
    <property type="entry name" value="Polyketide_cyc2"/>
    <property type="match status" value="1"/>
</dbReference>
<dbReference type="RefSeq" id="WP_015763802.1">
    <property type="nucleotide sequence ID" value="NZ_CP039375.1"/>
</dbReference>